<keyword evidence="5" id="KW-0333">Golgi apparatus</keyword>
<dbReference type="GO" id="GO:0032456">
    <property type="term" value="P:endocytic recycling"/>
    <property type="evidence" value="ECO:0007669"/>
    <property type="project" value="TreeGrafter"/>
</dbReference>
<dbReference type="PANTHER" id="PTHR14190:SF7">
    <property type="entry name" value="VACUOLAR PROTEIN SORTING-ASSOCIATED PROTEIN 52 HOMOLOG"/>
    <property type="match status" value="1"/>
</dbReference>
<organism evidence="8 9">
    <name type="scientific">Diacronema lutheri</name>
    <name type="common">Unicellular marine alga</name>
    <name type="synonym">Monochrysis lutheri</name>
    <dbReference type="NCBI Taxonomy" id="2081491"/>
    <lineage>
        <taxon>Eukaryota</taxon>
        <taxon>Haptista</taxon>
        <taxon>Haptophyta</taxon>
        <taxon>Pavlovophyceae</taxon>
        <taxon>Pavlovales</taxon>
        <taxon>Pavlovaceae</taxon>
        <taxon>Diacronema</taxon>
    </lineage>
</organism>
<dbReference type="GO" id="GO:0000938">
    <property type="term" value="C:GARP complex"/>
    <property type="evidence" value="ECO:0007669"/>
    <property type="project" value="TreeGrafter"/>
</dbReference>
<dbReference type="PANTHER" id="PTHR14190">
    <property type="entry name" value="SUPPRESSOR OF ACTIN MUTATIONS 2/VACUOLAR PROTEIN SORTING 52"/>
    <property type="match status" value="1"/>
</dbReference>
<evidence type="ECO:0008006" key="10">
    <source>
        <dbReference type="Google" id="ProtNLM"/>
    </source>
</evidence>
<dbReference type="InterPro" id="IPR048319">
    <property type="entry name" value="Vps52_CC"/>
</dbReference>
<name>A0A8J6C8V5_DIALT</name>
<keyword evidence="4" id="KW-0653">Protein transport</keyword>
<evidence type="ECO:0000313" key="8">
    <source>
        <dbReference type="EMBL" id="KAG8462291.1"/>
    </source>
</evidence>
<evidence type="ECO:0000259" key="7">
    <source>
        <dbReference type="Pfam" id="PF20655"/>
    </source>
</evidence>
<protein>
    <recommendedName>
        <fullName evidence="10">Vacuolar protein sorting-associated protein 52 homolog</fullName>
    </recommendedName>
</protein>
<comment type="caution">
    <text evidence="8">The sequence shown here is derived from an EMBL/GenBank/DDBJ whole genome shotgun (WGS) entry which is preliminary data.</text>
</comment>
<keyword evidence="9" id="KW-1185">Reference proteome</keyword>
<evidence type="ECO:0000256" key="2">
    <source>
        <dbReference type="ARBA" id="ARBA00008180"/>
    </source>
</evidence>
<dbReference type="AlphaFoldDB" id="A0A8J6C8V5"/>
<evidence type="ECO:0000313" key="9">
    <source>
        <dbReference type="Proteomes" id="UP000751190"/>
    </source>
</evidence>
<evidence type="ECO:0000256" key="5">
    <source>
        <dbReference type="ARBA" id="ARBA00023034"/>
    </source>
</evidence>
<keyword evidence="3" id="KW-0813">Transport</keyword>
<dbReference type="OMA" id="IHVVMVE"/>
<dbReference type="EMBL" id="JAGTXO010000021">
    <property type="protein sequence ID" value="KAG8462291.1"/>
    <property type="molecule type" value="Genomic_DNA"/>
</dbReference>
<dbReference type="GO" id="GO:0042147">
    <property type="term" value="P:retrograde transport, endosome to Golgi"/>
    <property type="evidence" value="ECO:0007669"/>
    <property type="project" value="TreeGrafter"/>
</dbReference>
<comment type="subcellular location">
    <subcellularLocation>
        <location evidence="1">Golgi apparatus</location>
        <location evidence="1">trans-Golgi network</location>
    </subcellularLocation>
</comment>
<dbReference type="GO" id="GO:0019905">
    <property type="term" value="F:syntaxin binding"/>
    <property type="evidence" value="ECO:0007669"/>
    <property type="project" value="TreeGrafter"/>
</dbReference>
<dbReference type="GO" id="GO:0005829">
    <property type="term" value="C:cytosol"/>
    <property type="evidence" value="ECO:0007669"/>
    <property type="project" value="GOC"/>
</dbReference>
<dbReference type="Pfam" id="PF04129">
    <property type="entry name" value="Vps52_CC"/>
    <property type="match status" value="1"/>
</dbReference>
<reference evidence="8" key="1">
    <citation type="submission" date="2021-05" db="EMBL/GenBank/DDBJ databases">
        <title>The genome of the haptophyte Pavlova lutheri (Diacronema luteri, Pavlovales) - a model for lipid biosynthesis in eukaryotic algae.</title>
        <authorList>
            <person name="Hulatt C.J."/>
            <person name="Posewitz M.C."/>
        </authorList>
    </citation>
    <scope>NUCLEOTIDE SEQUENCE</scope>
    <source>
        <strain evidence="8">NIVA-4/92</strain>
    </source>
</reference>
<dbReference type="InterPro" id="IPR007258">
    <property type="entry name" value="Vps52"/>
</dbReference>
<dbReference type="GO" id="GO:0006896">
    <property type="term" value="P:Golgi to vacuole transport"/>
    <property type="evidence" value="ECO:0007669"/>
    <property type="project" value="TreeGrafter"/>
</dbReference>
<evidence type="ECO:0000256" key="3">
    <source>
        <dbReference type="ARBA" id="ARBA00022448"/>
    </source>
</evidence>
<dbReference type="GO" id="GO:0015031">
    <property type="term" value="P:protein transport"/>
    <property type="evidence" value="ECO:0007669"/>
    <property type="project" value="UniProtKB-KW"/>
</dbReference>
<dbReference type="InterPro" id="IPR048361">
    <property type="entry name" value="Vps52_C"/>
</dbReference>
<dbReference type="Proteomes" id="UP000751190">
    <property type="component" value="Unassembled WGS sequence"/>
</dbReference>
<comment type="similarity">
    <text evidence="2">Belongs to the VPS52 family.</text>
</comment>
<dbReference type="OrthoDB" id="19482at2759"/>
<feature type="domain" description="Vps52 coiled-coil" evidence="6">
    <location>
        <begin position="67"/>
        <end position="239"/>
    </location>
</feature>
<evidence type="ECO:0000259" key="6">
    <source>
        <dbReference type="Pfam" id="PF04129"/>
    </source>
</evidence>
<feature type="domain" description="Vps52 C-terminal" evidence="7">
    <location>
        <begin position="257"/>
        <end position="563"/>
    </location>
</feature>
<accession>A0A8J6C8V5</accession>
<evidence type="ECO:0000256" key="4">
    <source>
        <dbReference type="ARBA" id="ARBA00022927"/>
    </source>
</evidence>
<evidence type="ECO:0000256" key="1">
    <source>
        <dbReference type="ARBA" id="ARBA00004601"/>
    </source>
</evidence>
<gene>
    <name evidence="8" type="ORF">KFE25_012111</name>
</gene>
<proteinExistence type="inferred from homology"/>
<dbReference type="Pfam" id="PF20655">
    <property type="entry name" value="Vps52_C"/>
    <property type="match status" value="1"/>
</dbReference>
<sequence>MSAAVADAEGEGARDEVEVLEYIDEDLRSFEQDDMVKAALAKGVDLRQYGKSVDDELRQVERDSIMDYIAEAEELATLHTQIKQCDSILDNMESMLSGFQGDLANISNEIKHLQDESISINIRLRNRKAVEGQLSDFITQAVIPPQLVTAICASEVNEAYIEYVLELNSKVRFCKQESSQRTMAYRDISADIEKLRQRASMRMRDFLLQKIATLRKRMTNVQILQQAVLLKFKSFYAFLLEHSPDKAAEVAEAYNTTMSAIFLRHFRAHVADLAKCRVECAARGHVLGDEAESMSSLFSKGPAKGEGAFKLGERASVLESSTPIIPAIVQKQGAAVYEESIWSSTCTLLVDTVSSEYGFCADFFGAGAGRHAGGSFENIFGKTLIHLLEHLEAFIAGTYDAIGVLLLLKISLAHDRVMVARGVSGLGDFFAHVAKLLWDKFFVLIEHQQQSIARTANPPPASLDVHPLPVVRRYAEFASSLQALAGGGVEQRVHAALSTLRAAMHNLLVGRLGQVLRGSRKRQAVLLINNADVVLATLRENGVGGGDDGRMFEELLEQNKGAFVEEVLAAPYGRLIRFVKATEQVLAQPGGEATVRTLEEFRQLEPIVKEFHAHWKRGIEEINVEVMKSFANFKNGMEILKQTLTQLLLYHTRFLDIVKKLFPDGAPFARYMITISTIMTEIKTYSRNY</sequence>